<accession>A0A1H8L2Z7</accession>
<proteinExistence type="inferred from homology"/>
<name>A0A1H8L2Z7_9FLAO</name>
<evidence type="ECO:0000313" key="3">
    <source>
        <dbReference type="Proteomes" id="UP000198657"/>
    </source>
</evidence>
<dbReference type="STRING" id="604089.SAMN04487942_1496"/>
<gene>
    <name evidence="2" type="ORF">SAMN04487942_1496</name>
</gene>
<dbReference type="InterPro" id="IPR006175">
    <property type="entry name" value="YjgF/YER057c/UK114"/>
</dbReference>
<dbReference type="Pfam" id="PF01042">
    <property type="entry name" value="Ribonuc_L-PSP"/>
    <property type="match status" value="1"/>
</dbReference>
<evidence type="ECO:0000313" key="2">
    <source>
        <dbReference type="EMBL" id="SEN99570.1"/>
    </source>
</evidence>
<dbReference type="PANTHER" id="PTHR11803">
    <property type="entry name" value="2-IMINOBUTANOATE/2-IMINOPROPANOATE DEAMINASE RIDA"/>
    <property type="match status" value="1"/>
</dbReference>
<protein>
    <submittedName>
        <fullName evidence="2">2-iminobutanoate/2-iminopropanoate deaminase</fullName>
    </submittedName>
</protein>
<organism evidence="2 3">
    <name type="scientific">Flavobacterium sinopsychrotolerans</name>
    <dbReference type="NCBI Taxonomy" id="604089"/>
    <lineage>
        <taxon>Bacteria</taxon>
        <taxon>Pseudomonadati</taxon>
        <taxon>Bacteroidota</taxon>
        <taxon>Flavobacteriia</taxon>
        <taxon>Flavobacteriales</taxon>
        <taxon>Flavobacteriaceae</taxon>
        <taxon>Flavobacterium</taxon>
    </lineage>
</organism>
<evidence type="ECO:0000256" key="1">
    <source>
        <dbReference type="ARBA" id="ARBA00010552"/>
    </source>
</evidence>
<dbReference type="EMBL" id="FODN01000002">
    <property type="protein sequence ID" value="SEN99570.1"/>
    <property type="molecule type" value="Genomic_DNA"/>
</dbReference>
<dbReference type="InterPro" id="IPR035959">
    <property type="entry name" value="RutC-like_sf"/>
</dbReference>
<dbReference type="FunFam" id="3.30.1330.40:FF:000001">
    <property type="entry name" value="L-PSP family endoribonuclease"/>
    <property type="match status" value="1"/>
</dbReference>
<keyword evidence="3" id="KW-1185">Reference proteome</keyword>
<reference evidence="3" key="1">
    <citation type="submission" date="2016-10" db="EMBL/GenBank/DDBJ databases">
        <authorList>
            <person name="Varghese N."/>
            <person name="Submissions S."/>
        </authorList>
    </citation>
    <scope>NUCLEOTIDE SEQUENCE [LARGE SCALE GENOMIC DNA]</scope>
    <source>
        <strain evidence="3">CGMCC 1.8704</strain>
    </source>
</reference>
<comment type="similarity">
    <text evidence="1">Belongs to the RutC family.</text>
</comment>
<dbReference type="SUPFAM" id="SSF55298">
    <property type="entry name" value="YjgF-like"/>
    <property type="match status" value="1"/>
</dbReference>
<dbReference type="GO" id="GO:0019239">
    <property type="term" value="F:deaminase activity"/>
    <property type="evidence" value="ECO:0007669"/>
    <property type="project" value="TreeGrafter"/>
</dbReference>
<dbReference type="Gene3D" id="3.30.1330.40">
    <property type="entry name" value="RutC-like"/>
    <property type="match status" value="1"/>
</dbReference>
<dbReference type="Proteomes" id="UP000198657">
    <property type="component" value="Unassembled WGS sequence"/>
</dbReference>
<dbReference type="NCBIfam" id="TIGR00004">
    <property type="entry name" value="Rid family detoxifying hydrolase"/>
    <property type="match status" value="1"/>
</dbReference>
<dbReference type="GO" id="GO:0005829">
    <property type="term" value="C:cytosol"/>
    <property type="evidence" value="ECO:0007669"/>
    <property type="project" value="TreeGrafter"/>
</dbReference>
<dbReference type="PANTHER" id="PTHR11803:SF58">
    <property type="entry name" value="PROTEIN HMF1-RELATED"/>
    <property type="match status" value="1"/>
</dbReference>
<dbReference type="CDD" id="cd00448">
    <property type="entry name" value="YjgF_YER057c_UK114_family"/>
    <property type="match status" value="1"/>
</dbReference>
<sequence>MLFRKLYLRIKIELSYYFYVIQKHIIPMKKIIFTENAPAPIGPYSQAVLKGNTLYTSGQIAINPATGELVTATIETETEQVMQNMKAVLEASGMTFENVVKTTIFIMDMNDFGKINIVYGSYFDEKTAPARETVQVACLPKNVNVEISMIAIL</sequence>
<dbReference type="InterPro" id="IPR006056">
    <property type="entry name" value="RidA"/>
</dbReference>
<dbReference type="AlphaFoldDB" id="A0A1H8L2Z7"/>